<dbReference type="InterPro" id="IPR029002">
    <property type="entry name" value="PLPC/GPLD1"/>
</dbReference>
<dbReference type="Proteomes" id="UP001451571">
    <property type="component" value="Chromosome"/>
</dbReference>
<evidence type="ECO:0000313" key="3">
    <source>
        <dbReference type="Proteomes" id="UP001451571"/>
    </source>
</evidence>
<gene>
    <name evidence="2" type="ORF">V6984_16350</name>
</gene>
<name>A0ABZ3EUQ2_9FIRM</name>
<keyword evidence="3" id="KW-1185">Reference proteome</keyword>
<dbReference type="EMBL" id="CP146256">
    <property type="protein sequence ID" value="XAH73062.1"/>
    <property type="molecule type" value="Genomic_DNA"/>
</dbReference>
<reference evidence="2 3" key="1">
    <citation type="submission" date="2024-02" db="EMBL/GenBank/DDBJ databases">
        <title>Bacterial strain from lacustrine sediment.</title>
        <authorList>
            <person name="Petit C."/>
            <person name="Fadhlaoui K."/>
        </authorList>
    </citation>
    <scope>NUCLEOTIDE SEQUENCE [LARGE SCALE GENOMIC DNA]</scope>
    <source>
        <strain evidence="2 3">IPX-CK</strain>
    </source>
</reference>
<organism evidence="2 3">
    <name type="scientific">Kineothrix sedimenti</name>
    <dbReference type="NCBI Taxonomy" id="3123317"/>
    <lineage>
        <taxon>Bacteria</taxon>
        <taxon>Bacillati</taxon>
        <taxon>Bacillota</taxon>
        <taxon>Clostridia</taxon>
        <taxon>Lachnospirales</taxon>
        <taxon>Lachnospiraceae</taxon>
        <taxon>Kineothrix</taxon>
    </lineage>
</organism>
<accession>A0ABZ3EUQ2</accession>
<sequence length="200" mass="23849">MYFFTHLFISKVLYQHFAGAVELNKRAFAYGNIKPDLPSKQHNHHTLENYLFTVCAMTNQLMYDEMPEDDFSVQLGEVCHYVSDFFCYYHVNEDIHNRKLRHFFYELSLHHKLLHMNSKQKFKVFPSRMKPRKDISSIILEMRKNYFSQPKDMKRDIEYAFSTAVWICESIIYFLKYSSDLMEESAAEFYSLPAKKGGSL</sequence>
<dbReference type="RefSeq" id="WP_342756670.1">
    <property type="nucleotide sequence ID" value="NZ_CP146256.1"/>
</dbReference>
<evidence type="ECO:0000259" key="1">
    <source>
        <dbReference type="Pfam" id="PF00882"/>
    </source>
</evidence>
<protein>
    <submittedName>
        <fullName evidence="2">Zinc dependent phospholipase C family protein</fullName>
    </submittedName>
</protein>
<feature type="domain" description="Phospholipase C/D" evidence="1">
    <location>
        <begin position="5"/>
        <end position="134"/>
    </location>
</feature>
<dbReference type="Pfam" id="PF00882">
    <property type="entry name" value="Zn_dep_PLPC"/>
    <property type="match status" value="1"/>
</dbReference>
<evidence type="ECO:0000313" key="2">
    <source>
        <dbReference type="EMBL" id="XAH73062.1"/>
    </source>
</evidence>
<proteinExistence type="predicted"/>